<keyword evidence="6" id="KW-0238">DNA-binding</keyword>
<dbReference type="GO" id="GO:0005524">
    <property type="term" value="F:ATP binding"/>
    <property type="evidence" value="ECO:0007669"/>
    <property type="project" value="UniProtKB-KW"/>
</dbReference>
<dbReference type="PROSITE" id="PS51192">
    <property type="entry name" value="HELICASE_ATP_BIND_1"/>
    <property type="match status" value="1"/>
</dbReference>
<keyword evidence="1" id="KW-0547">Nucleotide-binding</keyword>
<evidence type="ECO:0000256" key="8">
    <source>
        <dbReference type="ARBA" id="ARBA00023235"/>
    </source>
</evidence>
<dbReference type="Pfam" id="PF08494">
    <property type="entry name" value="DEAD_assoc"/>
    <property type="match status" value="1"/>
</dbReference>
<dbReference type="CDD" id="cd17922">
    <property type="entry name" value="DEXHc_LHR-like"/>
    <property type="match status" value="1"/>
</dbReference>
<dbReference type="InterPro" id="IPR017170">
    <property type="entry name" value="Lhr-like"/>
</dbReference>
<dbReference type="GO" id="GO:0016887">
    <property type="term" value="F:ATP hydrolysis activity"/>
    <property type="evidence" value="ECO:0007669"/>
    <property type="project" value="TreeGrafter"/>
</dbReference>
<dbReference type="Proteomes" id="UP000256779">
    <property type="component" value="Unassembled WGS sequence"/>
</dbReference>
<dbReference type="InterPro" id="IPR027417">
    <property type="entry name" value="P-loop_NTPase"/>
</dbReference>
<keyword evidence="4 12" id="KW-0347">Helicase</keyword>
<evidence type="ECO:0000256" key="7">
    <source>
        <dbReference type="ARBA" id="ARBA00023204"/>
    </source>
</evidence>
<dbReference type="PANTHER" id="PTHR47962">
    <property type="entry name" value="ATP-DEPENDENT HELICASE LHR-RELATED-RELATED"/>
    <property type="match status" value="1"/>
</dbReference>
<dbReference type="SUPFAM" id="SSF52540">
    <property type="entry name" value="P-loop containing nucleoside triphosphate hydrolases"/>
    <property type="match status" value="1"/>
</dbReference>
<keyword evidence="5" id="KW-0067">ATP-binding</keyword>
<evidence type="ECO:0000259" key="10">
    <source>
        <dbReference type="PROSITE" id="PS51192"/>
    </source>
</evidence>
<dbReference type="InterPro" id="IPR026362">
    <property type="entry name" value="DEXH_lig_assoc"/>
</dbReference>
<dbReference type="GO" id="GO:0006281">
    <property type="term" value="P:DNA repair"/>
    <property type="evidence" value="ECO:0007669"/>
    <property type="project" value="UniProtKB-KW"/>
</dbReference>
<evidence type="ECO:0000256" key="2">
    <source>
        <dbReference type="ARBA" id="ARBA00022763"/>
    </source>
</evidence>
<evidence type="ECO:0000256" key="3">
    <source>
        <dbReference type="ARBA" id="ARBA00022801"/>
    </source>
</evidence>
<reference evidence="12 13" key="1">
    <citation type="submission" date="2018-07" db="EMBL/GenBank/DDBJ databases">
        <title>Genomic Encyclopedia of Type Strains, Phase IV (KMG-IV): sequencing the most valuable type-strain genomes for metagenomic binning, comparative biology and taxonomic classification.</title>
        <authorList>
            <person name="Goeker M."/>
        </authorList>
    </citation>
    <scope>NUCLEOTIDE SEQUENCE [LARGE SCALE GENOMIC DNA]</scope>
    <source>
        <strain evidence="12 13">DSM 4134</strain>
    </source>
</reference>
<feature type="domain" description="Helicase C-terminal" evidence="11">
    <location>
        <begin position="246"/>
        <end position="408"/>
    </location>
</feature>
<evidence type="ECO:0000313" key="12">
    <source>
        <dbReference type="EMBL" id="REE01270.1"/>
    </source>
</evidence>
<dbReference type="Gene3D" id="3.40.50.300">
    <property type="entry name" value="P-loop containing nucleotide triphosphate hydrolases"/>
    <property type="match status" value="2"/>
</dbReference>
<dbReference type="Pfam" id="PF00271">
    <property type="entry name" value="Helicase_C"/>
    <property type="match status" value="1"/>
</dbReference>
<comment type="caution">
    <text evidence="12">The sequence shown here is derived from an EMBL/GenBank/DDBJ whole genome shotgun (WGS) entry which is preliminary data.</text>
</comment>
<dbReference type="SMART" id="SM00490">
    <property type="entry name" value="HELICc"/>
    <property type="match status" value="1"/>
</dbReference>
<evidence type="ECO:0000259" key="11">
    <source>
        <dbReference type="PROSITE" id="PS51194"/>
    </source>
</evidence>
<feature type="domain" description="Helicase ATP-binding" evidence="10">
    <location>
        <begin position="27"/>
        <end position="211"/>
    </location>
</feature>
<dbReference type="InterPro" id="IPR045628">
    <property type="entry name" value="Lhr_WH_dom"/>
</dbReference>
<dbReference type="InterPro" id="IPR013701">
    <property type="entry name" value="Lhr-like_DEAD/DEAH_assoc"/>
</dbReference>
<dbReference type="AlphaFoldDB" id="A0A3D9L7I4"/>
<keyword evidence="3" id="KW-0378">Hydrolase</keyword>
<keyword evidence="13" id="KW-1185">Reference proteome</keyword>
<organism evidence="12 13">
    <name type="scientific">Marinoscillum furvescens DSM 4134</name>
    <dbReference type="NCBI Taxonomy" id="1122208"/>
    <lineage>
        <taxon>Bacteria</taxon>
        <taxon>Pseudomonadati</taxon>
        <taxon>Bacteroidota</taxon>
        <taxon>Cytophagia</taxon>
        <taxon>Cytophagales</taxon>
        <taxon>Reichenbachiellaceae</taxon>
        <taxon>Marinoscillum</taxon>
    </lineage>
</organism>
<dbReference type="OrthoDB" id="9815222at2"/>
<dbReference type="CDD" id="cd18796">
    <property type="entry name" value="SF2_C_LHR"/>
    <property type="match status" value="1"/>
</dbReference>
<dbReference type="InterPro" id="IPR001650">
    <property type="entry name" value="Helicase_C-like"/>
</dbReference>
<dbReference type="InterPro" id="IPR014001">
    <property type="entry name" value="Helicase_ATP-bd"/>
</dbReference>
<keyword evidence="7" id="KW-0234">DNA repair</keyword>
<proteinExistence type="inferred from homology"/>
<keyword evidence="2" id="KW-0227">DNA damage</keyword>
<dbReference type="InterPro" id="IPR011545">
    <property type="entry name" value="DEAD/DEAH_box_helicase_dom"/>
</dbReference>
<dbReference type="InterPro" id="IPR052511">
    <property type="entry name" value="ATP-dep_Helicase"/>
</dbReference>
<dbReference type="Pfam" id="PF19306">
    <property type="entry name" value="WHD_Lhr"/>
    <property type="match status" value="1"/>
</dbReference>
<evidence type="ECO:0000256" key="4">
    <source>
        <dbReference type="ARBA" id="ARBA00022806"/>
    </source>
</evidence>
<gene>
    <name evidence="12" type="ORF">C7460_104290</name>
</gene>
<dbReference type="PANTHER" id="PTHR47962:SF3">
    <property type="entry name" value="LARGE ATP-DEPENDENT HELICASE-RELATED PROTEIN"/>
    <property type="match status" value="1"/>
</dbReference>
<comment type="similarity">
    <text evidence="9">Belongs to the Lhr helicase family. Lhr-Core subfamily.</text>
</comment>
<dbReference type="GO" id="GO:0003677">
    <property type="term" value="F:DNA binding"/>
    <property type="evidence" value="ECO:0007669"/>
    <property type="project" value="UniProtKB-KW"/>
</dbReference>
<evidence type="ECO:0000256" key="6">
    <source>
        <dbReference type="ARBA" id="ARBA00023125"/>
    </source>
</evidence>
<dbReference type="PIRSF" id="PIRSF037307">
    <property type="entry name" value="Lhr-like_helic_prd"/>
    <property type="match status" value="1"/>
</dbReference>
<evidence type="ECO:0000256" key="1">
    <source>
        <dbReference type="ARBA" id="ARBA00022741"/>
    </source>
</evidence>
<dbReference type="SMART" id="SM00487">
    <property type="entry name" value="DEXDc"/>
    <property type="match status" value="1"/>
</dbReference>
<keyword evidence="8" id="KW-0413">Isomerase</keyword>
<evidence type="ECO:0000313" key="13">
    <source>
        <dbReference type="Proteomes" id="UP000256779"/>
    </source>
</evidence>
<evidence type="ECO:0000256" key="5">
    <source>
        <dbReference type="ARBA" id="ARBA00022840"/>
    </source>
</evidence>
<sequence>MNDKLAPAYYWFASKGWRPFPFQEQAWRAYLDGKSGLLNAPTGSGKTYALWMPCLLEHLACHDIAEVTPGVRVLWVTPLRALAKDIQRAMQEVCDDLQLRWAVGLRTGDTTPSQRQAQKKKAPQALVITPESIHVLMSQSDYPNYFKDLSCVIVDEWHELLGTKRGVATELAISRLKALTDNRLKVWGISATIGNLPQARRVLLGEDLYKKGITLQAQIDKQVEVTSVLPDEVEKFPWTGHLGTRLLPKIMPIIEQSKTTLLFTNTRSQTELWYQAILKFAPDLSGVIAMHHGSMDHDIRGWVEDALHAGKLKLVVCTSSLDLGVDFRPVDTVIQVGGPKGVARFFQRAGRSGHQPGSVSKIYFVPTHSLELVEGAALREAIAEGTFESRKPLEKSLDVLVQYLVTLAVSGGFKPLKILQEIKNTYCYRLLTAEEWRWCLEFITTGGKSLGQYDEFAKVYNDDGVYKIINKRAATRHKLSIGTIVGDPALSVKYLSGGHIGTVEESFISRLSPGDTFWFAGKNLEFVRIKDLTVLVRKSSKKSGLTPQWGGGRLPLSNMLADKIRDKLDRAIKGDYTDVEMQTIKPILDLQRQWSIVPPKDQLLIEKTKTRYGFHLFFYSFEGMFVHEVLGGVVALRISRIQPISFSISMNDYGFELLSDQEIPIEEALEYDLFTEDQLMADIQESINMTEMAKRKFRDVATISGLIFQGYPGKGIRAKHLQASSGILYKVFEEYDQDNLLLRQSMEEVLTLQLEHSRLFEAVRRINQQKIVLKETIKPTPFAFPILVDMFRRQNLTSEQLADRIQKMQMQLEKAAGNQ</sequence>
<name>A0A3D9L7I4_MARFU</name>
<dbReference type="EMBL" id="QREG01000004">
    <property type="protein sequence ID" value="REE01270.1"/>
    <property type="molecule type" value="Genomic_DNA"/>
</dbReference>
<dbReference type="PROSITE" id="PS51194">
    <property type="entry name" value="HELICASE_CTER"/>
    <property type="match status" value="1"/>
</dbReference>
<dbReference type="RefSeq" id="WP_115867342.1">
    <property type="nucleotide sequence ID" value="NZ_QREG01000004.1"/>
</dbReference>
<evidence type="ECO:0000256" key="9">
    <source>
        <dbReference type="ARBA" id="ARBA00093467"/>
    </source>
</evidence>
<dbReference type="NCBIfam" id="TIGR04121">
    <property type="entry name" value="DEXH_lig_assoc"/>
    <property type="match status" value="1"/>
</dbReference>
<protein>
    <submittedName>
        <fullName evidence="12">ATP-dependent Lhr-like helicase</fullName>
    </submittedName>
</protein>
<dbReference type="GO" id="GO:0004386">
    <property type="term" value="F:helicase activity"/>
    <property type="evidence" value="ECO:0007669"/>
    <property type="project" value="UniProtKB-KW"/>
</dbReference>
<accession>A0A3D9L7I4</accession>
<dbReference type="Pfam" id="PF00270">
    <property type="entry name" value="DEAD"/>
    <property type="match status" value="1"/>
</dbReference>